<feature type="compositionally biased region" description="Polar residues" evidence="1">
    <location>
        <begin position="323"/>
        <end position="333"/>
    </location>
</feature>
<organism evidence="2 3">
    <name type="scientific">Crassostrea virginica</name>
    <name type="common">Eastern oyster</name>
    <dbReference type="NCBI Taxonomy" id="6565"/>
    <lineage>
        <taxon>Eukaryota</taxon>
        <taxon>Metazoa</taxon>
        <taxon>Spiralia</taxon>
        <taxon>Lophotrochozoa</taxon>
        <taxon>Mollusca</taxon>
        <taxon>Bivalvia</taxon>
        <taxon>Autobranchia</taxon>
        <taxon>Pteriomorphia</taxon>
        <taxon>Ostreida</taxon>
        <taxon>Ostreoidea</taxon>
        <taxon>Ostreidae</taxon>
        <taxon>Crassostrea</taxon>
    </lineage>
</organism>
<feature type="region of interest" description="Disordered" evidence="1">
    <location>
        <begin position="473"/>
        <end position="505"/>
    </location>
</feature>
<gene>
    <name evidence="3" type="primary">LOC111128348</name>
</gene>
<evidence type="ECO:0000256" key="1">
    <source>
        <dbReference type="SAM" id="MobiDB-lite"/>
    </source>
</evidence>
<feature type="compositionally biased region" description="Polar residues" evidence="1">
    <location>
        <begin position="482"/>
        <end position="491"/>
    </location>
</feature>
<evidence type="ECO:0000313" key="3">
    <source>
        <dbReference type="RefSeq" id="XP_022329630.1"/>
    </source>
</evidence>
<feature type="compositionally biased region" description="Basic and acidic residues" evidence="1">
    <location>
        <begin position="420"/>
        <end position="432"/>
    </location>
</feature>
<feature type="region of interest" description="Disordered" evidence="1">
    <location>
        <begin position="240"/>
        <end position="261"/>
    </location>
</feature>
<feature type="compositionally biased region" description="Basic residues" evidence="1">
    <location>
        <begin position="301"/>
        <end position="311"/>
    </location>
</feature>
<protein>
    <submittedName>
        <fullName evidence="3">Uncharacterized protein LOC111128348 isoform X2</fullName>
    </submittedName>
</protein>
<name>A0A8B8DPC2_CRAVI</name>
<sequence>MAHQKKDSILEYELNFKEPLSLKYELQRRRWIQVFHDRPFQLHSYEKPLIPKIRKTDEFEMTAIRNMAYYRPFKKKNGGIGYRHYELQTEPWYLLEIYRHSYQNPYYQTILKKERYKMKNIRNMAYYRLLKEKCGGKWYRDVIIRHYQQQIQETWSRLEKQKHLNNSACRNNSLFTELRIPPKGPKCTHLQRSPKKYSRTSIVSEDNQMDRLKSWSRLEKQKHLSNSACSNNSFFTKLRKIPPKGHKCTHQQRSPKKYSRTSIVSEDNQMDRLKSWSRLEKQKHLSNSACSNNSFFTKLRKIPPKGHKCTHQQRNSKEYRHTSIVSADNQMDSLKSESNLKEIDPEINLMHAPPLDLSSLIASNSSLQDTPQTSQDAEGVAQQDHSSVPQPKAPDQLPVPQKIACQSFGNVSSSNSNDRVSTDNHNTSENRHLSSSSDQRKGIGPVHDVHITSEESQFQSALRQPPIARAVCVGDPDYTPHTIDSATSSRHAPQPEQRSDRPLPQVLGIDDLPSVNLTNWFTSQQPLASEGTADQPQPIPTRVSMDQIPLGSSWNDVQKPFELFSSGKDESVFEKTMFKQPLLFWRKTSKTSEPNHALARAA</sequence>
<dbReference type="AlphaFoldDB" id="A0A8B8DPC2"/>
<dbReference type="RefSeq" id="XP_022329630.1">
    <property type="nucleotide sequence ID" value="XM_022473922.1"/>
</dbReference>
<evidence type="ECO:0000313" key="2">
    <source>
        <dbReference type="Proteomes" id="UP000694844"/>
    </source>
</evidence>
<feature type="compositionally biased region" description="Basic residues" evidence="1">
    <location>
        <begin position="240"/>
        <end position="259"/>
    </location>
</feature>
<proteinExistence type="predicted"/>
<feature type="region of interest" description="Disordered" evidence="1">
    <location>
        <begin position="301"/>
        <end position="335"/>
    </location>
</feature>
<dbReference type="GeneID" id="111128348"/>
<feature type="compositionally biased region" description="Low complexity" evidence="1">
    <location>
        <begin position="410"/>
        <end position="419"/>
    </location>
</feature>
<feature type="region of interest" description="Disordered" evidence="1">
    <location>
        <begin position="365"/>
        <end position="444"/>
    </location>
</feature>
<keyword evidence="2" id="KW-1185">Reference proteome</keyword>
<reference evidence="3" key="1">
    <citation type="submission" date="2025-08" db="UniProtKB">
        <authorList>
            <consortium name="RefSeq"/>
        </authorList>
    </citation>
    <scope>IDENTIFICATION</scope>
    <source>
        <tissue evidence="3">Whole sample</tissue>
    </source>
</reference>
<accession>A0A8B8DPC2</accession>
<feature type="compositionally biased region" description="Polar residues" evidence="1">
    <location>
        <begin position="365"/>
        <end position="376"/>
    </location>
</feature>
<dbReference type="Proteomes" id="UP000694844">
    <property type="component" value="Chromosome 4"/>
</dbReference>